<evidence type="ECO:0000313" key="7">
    <source>
        <dbReference type="EMBL" id="RAK10451.1"/>
    </source>
</evidence>
<keyword evidence="4 7" id="KW-0418">Kinase</keyword>
<dbReference type="Proteomes" id="UP000249165">
    <property type="component" value="Unassembled WGS sequence"/>
</dbReference>
<dbReference type="EMBL" id="QLMG01000056">
    <property type="protein sequence ID" value="RAK10451.1"/>
    <property type="molecule type" value="Genomic_DNA"/>
</dbReference>
<dbReference type="InterPro" id="IPR008266">
    <property type="entry name" value="Tyr_kinase_AS"/>
</dbReference>
<dbReference type="AlphaFoldDB" id="A0A327XQH0"/>
<reference evidence="7 8" key="1">
    <citation type="submission" date="2018-06" db="EMBL/GenBank/DDBJ databases">
        <title>Genomic Encyclopedia of Archaeal and Bacterial Type Strains, Phase II (KMG-II): from individual species to whole genera.</title>
        <authorList>
            <person name="Goeker M."/>
        </authorList>
    </citation>
    <scope>NUCLEOTIDE SEQUENCE [LARGE SCALE GENOMIC DNA]</scope>
    <source>
        <strain evidence="7 8">DSM 22011</strain>
    </source>
</reference>
<accession>A0A327XQH0</accession>
<evidence type="ECO:0000256" key="3">
    <source>
        <dbReference type="ARBA" id="ARBA00022741"/>
    </source>
</evidence>
<comment type="caution">
    <text evidence="7">The sequence shown here is derived from an EMBL/GenBank/DDBJ whole genome shotgun (WGS) entry which is preliminary data.</text>
</comment>
<dbReference type="EC" id="2.7.11.1" evidence="1"/>
<feature type="domain" description="Protein kinase" evidence="6">
    <location>
        <begin position="31"/>
        <end position="312"/>
    </location>
</feature>
<gene>
    <name evidence="7" type="ORF">ATI53_105615</name>
</gene>
<dbReference type="GO" id="GO:0004674">
    <property type="term" value="F:protein serine/threonine kinase activity"/>
    <property type="evidence" value="ECO:0007669"/>
    <property type="project" value="UniProtKB-KW"/>
</dbReference>
<dbReference type="OrthoDB" id="9801841at2"/>
<sequence>MSDQSNIQPPALAGAVGDELAPGTALCGGQYTIEKYLNCGGFGITYLARDSLGRKLVIKECFPNAICWRTDATVRLRSHSYQTDFGQAVDLFKKEARALAALDHPNIVGVHQIFEANGTAYMALDFVEGLDLLDLSHRHPELRSPAAVSELAGILLEALAYVHRSGILHRDISPDNILLDTSGTPVLIDFGAARQGATMASRILSRVYTVKDGYSPQEFYFAGSAQSAASDLYALAATLVHLIDGNPPPNSSLRLAAVAEGRPDPYLPLSGRFAAHDPALLASIDRCMSLFSRDRLPTADAWLDVLRGKAALEGRGPGAARTMHIAPAVLDTQTTAAIAALVKENHKVVAQAGAATAIVRCEDAAERAREEARREEERDYWAILNEDPAHWRDSSAKSTTARGAVADNDAPDRRHRLSLAALFGWMRPRARIDKII</sequence>
<dbReference type="RefSeq" id="WP_111551180.1">
    <property type="nucleotide sequence ID" value="NZ_LIQE01000058.1"/>
</dbReference>
<dbReference type="PANTHER" id="PTHR43671:SF13">
    <property type="entry name" value="SERINE_THREONINE-PROTEIN KINASE NEK2"/>
    <property type="match status" value="1"/>
</dbReference>
<keyword evidence="5" id="KW-0067">ATP-binding</keyword>
<dbReference type="PROSITE" id="PS00109">
    <property type="entry name" value="PROTEIN_KINASE_TYR"/>
    <property type="match status" value="1"/>
</dbReference>
<evidence type="ECO:0000259" key="6">
    <source>
        <dbReference type="PROSITE" id="PS50011"/>
    </source>
</evidence>
<evidence type="ECO:0000313" key="8">
    <source>
        <dbReference type="Proteomes" id="UP000249165"/>
    </source>
</evidence>
<dbReference type="InterPro" id="IPR011009">
    <property type="entry name" value="Kinase-like_dom_sf"/>
</dbReference>
<dbReference type="SUPFAM" id="SSF56112">
    <property type="entry name" value="Protein kinase-like (PK-like)"/>
    <property type="match status" value="1"/>
</dbReference>
<evidence type="ECO:0000256" key="1">
    <source>
        <dbReference type="ARBA" id="ARBA00012513"/>
    </source>
</evidence>
<dbReference type="PROSITE" id="PS50011">
    <property type="entry name" value="PROTEIN_KINASE_DOM"/>
    <property type="match status" value="1"/>
</dbReference>
<protein>
    <recommendedName>
        <fullName evidence="1">non-specific serine/threonine protein kinase</fullName>
        <ecNumber evidence="1">2.7.11.1</ecNumber>
    </recommendedName>
</protein>
<dbReference type="PANTHER" id="PTHR43671">
    <property type="entry name" value="SERINE/THREONINE-PROTEIN KINASE NEK"/>
    <property type="match status" value="1"/>
</dbReference>
<dbReference type="InterPro" id="IPR000719">
    <property type="entry name" value="Prot_kinase_dom"/>
</dbReference>
<dbReference type="GO" id="GO:0005524">
    <property type="term" value="F:ATP binding"/>
    <property type="evidence" value="ECO:0007669"/>
    <property type="project" value="UniProtKB-KW"/>
</dbReference>
<keyword evidence="8" id="KW-1185">Reference proteome</keyword>
<dbReference type="Pfam" id="PF00069">
    <property type="entry name" value="Pkinase"/>
    <property type="match status" value="1"/>
</dbReference>
<evidence type="ECO:0000256" key="4">
    <source>
        <dbReference type="ARBA" id="ARBA00022777"/>
    </source>
</evidence>
<dbReference type="Gene3D" id="3.30.200.20">
    <property type="entry name" value="Phosphorylase Kinase, domain 1"/>
    <property type="match status" value="1"/>
</dbReference>
<keyword evidence="2" id="KW-0808">Transferase</keyword>
<keyword evidence="3" id="KW-0547">Nucleotide-binding</keyword>
<name>A0A327XQH0_9RHOB</name>
<dbReference type="Gene3D" id="1.10.510.10">
    <property type="entry name" value="Transferase(Phosphotransferase) domain 1"/>
    <property type="match status" value="1"/>
</dbReference>
<keyword evidence="7" id="KW-0723">Serine/threonine-protein kinase</keyword>
<dbReference type="CDD" id="cd14014">
    <property type="entry name" value="STKc_PknB_like"/>
    <property type="match status" value="1"/>
</dbReference>
<dbReference type="InterPro" id="IPR050660">
    <property type="entry name" value="NEK_Ser/Thr_kinase"/>
</dbReference>
<evidence type="ECO:0000256" key="2">
    <source>
        <dbReference type="ARBA" id="ARBA00022679"/>
    </source>
</evidence>
<evidence type="ECO:0000256" key="5">
    <source>
        <dbReference type="ARBA" id="ARBA00022840"/>
    </source>
</evidence>
<proteinExistence type="predicted"/>
<organism evidence="7 8">
    <name type="scientific">Salipiger aestuarii</name>
    <dbReference type="NCBI Taxonomy" id="568098"/>
    <lineage>
        <taxon>Bacteria</taxon>
        <taxon>Pseudomonadati</taxon>
        <taxon>Pseudomonadota</taxon>
        <taxon>Alphaproteobacteria</taxon>
        <taxon>Rhodobacterales</taxon>
        <taxon>Roseobacteraceae</taxon>
        <taxon>Salipiger</taxon>
    </lineage>
</organism>